<evidence type="ECO:0000256" key="7">
    <source>
        <dbReference type="ARBA" id="ARBA00023180"/>
    </source>
</evidence>
<evidence type="ECO:0000256" key="8">
    <source>
        <dbReference type="SAM" id="SignalP"/>
    </source>
</evidence>
<evidence type="ECO:0000256" key="1">
    <source>
        <dbReference type="ARBA" id="ARBA00000032"/>
    </source>
</evidence>
<dbReference type="PROSITE" id="PS00778">
    <property type="entry name" value="HIS_ACID_PHOSPHAT_2"/>
    <property type="match status" value="1"/>
</dbReference>
<dbReference type="Pfam" id="PF00328">
    <property type="entry name" value="His_Phos_2"/>
    <property type="match status" value="2"/>
</dbReference>
<name>A0A7M4EDR8_CROPO</name>
<sequence>QARHTGGWGRLLLLCASLGEAWRAYGPGFVCRVFRHGDRTPIENFPTDLHKESEWPQGFGQLTKTGMRQQHELGQYTRKRYSKFLSATYNRKQVYIQSTDYDRTLMSAQTYLAGLFPPIGNQIWNPRILWQPIPVHTRPQSADKRIHNYTLPEWATKDFTDKMQKLTELSLLSLFGIYKTEEKSRLQGGVLMNDILKNIKKAANPSNKRKLRIYSAHDTTIGALQVALNIFNGKLPPYSACQFFELYQESSGQYSIEMYYRNDTSKDPYLLTLPGCTPACPLEKFAELVSPVLVEDWSKACGNKDIMRVCFAKMLCVCNSLSNLLKLWVLTIVSANQARSLVQRDPG</sequence>
<dbReference type="Proteomes" id="UP000594220">
    <property type="component" value="Unplaced"/>
</dbReference>
<keyword evidence="6" id="KW-1015">Disulfide bond</keyword>
<dbReference type="InterPro" id="IPR033379">
    <property type="entry name" value="Acid_Pase_AS"/>
</dbReference>
<dbReference type="GO" id="GO:0003993">
    <property type="term" value="F:acid phosphatase activity"/>
    <property type="evidence" value="ECO:0007669"/>
    <property type="project" value="UniProtKB-EC"/>
</dbReference>
<reference evidence="9" key="1">
    <citation type="submission" date="2025-08" db="UniProtKB">
        <authorList>
            <consortium name="Ensembl"/>
        </authorList>
    </citation>
    <scope>IDENTIFICATION</scope>
</reference>
<dbReference type="Ensembl" id="ENSCPRT00005009675.1">
    <property type="protein sequence ID" value="ENSCPRP00005008214.1"/>
    <property type="gene ID" value="ENSCPRG00005005865.1"/>
</dbReference>
<keyword evidence="7" id="KW-0325">Glycoprotein</keyword>
<comment type="similarity">
    <text evidence="2">Belongs to the histidine acid phosphatase family.</text>
</comment>
<feature type="chain" id="PRO_5029477171" description="acid phosphatase" evidence="8">
    <location>
        <begin position="22"/>
        <end position="347"/>
    </location>
</feature>
<evidence type="ECO:0000256" key="6">
    <source>
        <dbReference type="ARBA" id="ARBA00023157"/>
    </source>
</evidence>
<evidence type="ECO:0000256" key="3">
    <source>
        <dbReference type="ARBA" id="ARBA00012646"/>
    </source>
</evidence>
<dbReference type="Gene3D" id="3.40.50.1240">
    <property type="entry name" value="Phosphoglycerate mutase-like"/>
    <property type="match status" value="2"/>
</dbReference>
<gene>
    <name evidence="9" type="primary">LOC109311267</name>
</gene>
<keyword evidence="5" id="KW-0378">Hydrolase</keyword>
<dbReference type="GO" id="GO:0005886">
    <property type="term" value="C:plasma membrane"/>
    <property type="evidence" value="ECO:0007669"/>
    <property type="project" value="TreeGrafter"/>
</dbReference>
<dbReference type="CDD" id="cd07061">
    <property type="entry name" value="HP_HAP_like"/>
    <property type="match status" value="1"/>
</dbReference>
<evidence type="ECO:0000256" key="5">
    <source>
        <dbReference type="ARBA" id="ARBA00022801"/>
    </source>
</evidence>
<dbReference type="GeneTree" id="ENSGT00940000160450"/>
<dbReference type="SUPFAM" id="SSF53254">
    <property type="entry name" value="Phosphoglycerate mutase-like"/>
    <property type="match status" value="1"/>
</dbReference>
<dbReference type="AlphaFoldDB" id="A0A7M4EDR8"/>
<dbReference type="EC" id="3.1.3.2" evidence="3"/>
<organism evidence="9 10">
    <name type="scientific">Crocodylus porosus</name>
    <name type="common">Saltwater crocodile</name>
    <name type="synonym">Estuarine crocodile</name>
    <dbReference type="NCBI Taxonomy" id="8502"/>
    <lineage>
        <taxon>Eukaryota</taxon>
        <taxon>Metazoa</taxon>
        <taxon>Chordata</taxon>
        <taxon>Craniata</taxon>
        <taxon>Vertebrata</taxon>
        <taxon>Euteleostomi</taxon>
        <taxon>Archelosauria</taxon>
        <taxon>Archosauria</taxon>
        <taxon>Crocodylia</taxon>
        <taxon>Longirostres</taxon>
        <taxon>Crocodylidae</taxon>
        <taxon>Crocodylus</taxon>
    </lineage>
</organism>
<comment type="catalytic activity">
    <reaction evidence="1">
        <text>a phosphate monoester + H2O = an alcohol + phosphate</text>
        <dbReference type="Rhea" id="RHEA:15017"/>
        <dbReference type="ChEBI" id="CHEBI:15377"/>
        <dbReference type="ChEBI" id="CHEBI:30879"/>
        <dbReference type="ChEBI" id="CHEBI:43474"/>
        <dbReference type="ChEBI" id="CHEBI:67140"/>
        <dbReference type="EC" id="3.1.3.2"/>
    </reaction>
</comment>
<proteinExistence type="inferred from homology"/>
<evidence type="ECO:0000256" key="2">
    <source>
        <dbReference type="ARBA" id="ARBA00005375"/>
    </source>
</evidence>
<dbReference type="InterPro" id="IPR050645">
    <property type="entry name" value="Histidine_acid_phosphatase"/>
</dbReference>
<dbReference type="OMA" id="HTINDIH"/>
<keyword evidence="10" id="KW-1185">Reference proteome</keyword>
<evidence type="ECO:0000256" key="4">
    <source>
        <dbReference type="ARBA" id="ARBA00022729"/>
    </source>
</evidence>
<evidence type="ECO:0000313" key="10">
    <source>
        <dbReference type="Proteomes" id="UP000594220"/>
    </source>
</evidence>
<keyword evidence="4 8" id="KW-0732">Signal</keyword>
<reference evidence="9" key="2">
    <citation type="submission" date="2025-09" db="UniProtKB">
        <authorList>
            <consortium name="Ensembl"/>
        </authorList>
    </citation>
    <scope>IDENTIFICATION</scope>
</reference>
<accession>A0A7M4EDR8</accession>
<feature type="signal peptide" evidence="8">
    <location>
        <begin position="1"/>
        <end position="21"/>
    </location>
</feature>
<protein>
    <recommendedName>
        <fullName evidence="3">acid phosphatase</fullName>
        <ecNumber evidence="3">3.1.3.2</ecNumber>
    </recommendedName>
</protein>
<dbReference type="InterPro" id="IPR000560">
    <property type="entry name" value="His_Pase_clade-2"/>
</dbReference>
<evidence type="ECO:0000313" key="9">
    <source>
        <dbReference type="Ensembl" id="ENSCPRP00005008214.1"/>
    </source>
</evidence>
<dbReference type="PANTHER" id="PTHR11567:SF211">
    <property type="entry name" value="PROSTATIC ACID PHOSPHATASE"/>
    <property type="match status" value="1"/>
</dbReference>
<dbReference type="InterPro" id="IPR029033">
    <property type="entry name" value="His_PPase_superfam"/>
</dbReference>
<dbReference type="PANTHER" id="PTHR11567">
    <property type="entry name" value="ACID PHOSPHATASE-RELATED"/>
    <property type="match status" value="1"/>
</dbReference>